<protein>
    <submittedName>
        <fullName evidence="1">Uncharacterized protein</fullName>
    </submittedName>
</protein>
<organism evidence="1 2">
    <name type="scientific">Thioploca ingrica</name>
    <dbReference type="NCBI Taxonomy" id="40754"/>
    <lineage>
        <taxon>Bacteria</taxon>
        <taxon>Pseudomonadati</taxon>
        <taxon>Pseudomonadota</taxon>
        <taxon>Gammaproteobacteria</taxon>
        <taxon>Thiotrichales</taxon>
        <taxon>Thiotrichaceae</taxon>
        <taxon>Thioploca</taxon>
    </lineage>
</organism>
<evidence type="ECO:0000313" key="2">
    <source>
        <dbReference type="Proteomes" id="UP000031623"/>
    </source>
</evidence>
<dbReference type="AlphaFoldDB" id="A0A090AQS7"/>
<dbReference type="Proteomes" id="UP000031623">
    <property type="component" value="Chromosome"/>
</dbReference>
<dbReference type="KEGG" id="tig:THII_3748"/>
<name>A0A090AQS7_9GAMM</name>
<dbReference type="HOGENOM" id="CLU_1331424_0_0_6"/>
<sequence length="206" mass="23175">MSTAKLNVYVTELGQPCTITNRNWVVAIAHCDGTVLNWSEGRWRTREDEPWHPIPLHTPPGTPPHPPGYYYESIPAYNGHVEIQVPPGCYVLSASMHTWYLNGVLLGNWYTHNAIIQACCGEDTCVTLYAPTKEACGWPLFEFVIPLLMQHQAINRDQATRAIEAMRAIFKPEAASTFEQGQFGTLRSAFEQMGKELLGQEKCKPK</sequence>
<dbReference type="STRING" id="40754.THII_3748"/>
<dbReference type="OrthoDB" id="7156208at2"/>
<keyword evidence="2" id="KW-1185">Reference proteome</keyword>
<gene>
    <name evidence="1" type="ORF">THII_3748</name>
</gene>
<reference evidence="1 2" key="1">
    <citation type="journal article" date="2014" name="ISME J.">
        <title>Ecophysiology of Thioploca ingrica as revealed by the complete genome sequence supplemented with proteomic evidence.</title>
        <authorList>
            <person name="Kojima H."/>
            <person name="Ogura Y."/>
            <person name="Yamamoto N."/>
            <person name="Togashi T."/>
            <person name="Mori H."/>
            <person name="Watanabe T."/>
            <person name="Nemoto F."/>
            <person name="Kurokawa K."/>
            <person name="Hayashi T."/>
            <person name="Fukui M."/>
        </authorList>
    </citation>
    <scope>NUCLEOTIDE SEQUENCE [LARGE SCALE GENOMIC DNA]</scope>
</reference>
<dbReference type="EMBL" id="AP014633">
    <property type="protein sequence ID" value="BAP58045.1"/>
    <property type="molecule type" value="Genomic_DNA"/>
</dbReference>
<accession>A0A090AQS7</accession>
<evidence type="ECO:0000313" key="1">
    <source>
        <dbReference type="EMBL" id="BAP58045.1"/>
    </source>
</evidence>
<proteinExistence type="predicted"/>